<organism evidence="8 10">
    <name type="scientific">Streptomyces alfalfae</name>
    <dbReference type="NCBI Taxonomy" id="1642299"/>
    <lineage>
        <taxon>Bacteria</taxon>
        <taxon>Bacillati</taxon>
        <taxon>Actinomycetota</taxon>
        <taxon>Actinomycetes</taxon>
        <taxon>Kitasatosporales</taxon>
        <taxon>Streptomycetaceae</taxon>
        <taxon>Streptomyces</taxon>
    </lineage>
</organism>
<sequence>MTPRLLLNGDFARFWLSQVLTGVASKSMTMVFPLLATISFAATPFEVGVVAAAQYVPVLVVTLFIGVWLDRRPRRPTLLFTDVAGGLALLLVPVLSGLDEFHLGVLYAVAFGFGSLVAIAEVCAQAYLPSLVRGSEMVAAIGRLEAVFTLVVVAAPGLGGLLMNWLGGSGAVLTGAVCYLLAALVLCGVRRREPSVLAPVAPQRVRSEIAAGARFLLSVPVLRTLIGQAALFNFFEQAMLTLYTVYAASVVGVTPALLGLTVTLGAVGSLLGAVTAEQAERRWGLKRVVVVSMAIASFAPVLIPLATRPTAATVTIWSLSFVLYGFGLTVYNVFSTSTRQRLTPDRLRGRVAATTRLVAYGPLSAGTLLGGGLGSLFGARSGLWISVCLLAAAFLHFVMAMRRTRIPDLRPDPEQEQEPEPAK</sequence>
<feature type="transmembrane region" description="Helical" evidence="6">
    <location>
        <begin position="209"/>
        <end position="231"/>
    </location>
</feature>
<dbReference type="Gene3D" id="1.20.1250.20">
    <property type="entry name" value="MFS general substrate transporter like domains"/>
    <property type="match status" value="1"/>
</dbReference>
<dbReference type="PROSITE" id="PS50850">
    <property type="entry name" value="MFS"/>
    <property type="match status" value="1"/>
</dbReference>
<feature type="transmembrane region" description="Helical" evidence="6">
    <location>
        <begin position="140"/>
        <end position="159"/>
    </location>
</feature>
<proteinExistence type="predicted"/>
<dbReference type="AlphaFoldDB" id="A0A7T4PBB1"/>
<feature type="transmembrane region" description="Helical" evidence="6">
    <location>
        <begin position="383"/>
        <end position="401"/>
    </location>
</feature>
<dbReference type="InterPro" id="IPR011701">
    <property type="entry name" value="MFS"/>
</dbReference>
<reference evidence="8 10" key="1">
    <citation type="submission" date="2020-12" db="EMBL/GenBank/DDBJ databases">
        <title>Identification and biosynthesis of polyene macrolides produced by Streptomyces alfalfae Men-myco-93-63.</title>
        <authorList>
            <person name="Liu D."/>
            <person name="Li Y."/>
            <person name="Liu L."/>
            <person name="Han X."/>
            <person name="Shen F."/>
        </authorList>
    </citation>
    <scope>NUCLEOTIDE SEQUENCE [LARGE SCALE GENOMIC DNA]</scope>
    <source>
        <strain evidence="8 10">Men-myco-93-63</strain>
    </source>
</reference>
<name>A0A7T4PBB1_9ACTN</name>
<feature type="transmembrane region" description="Helical" evidence="6">
    <location>
        <begin position="243"/>
        <end position="276"/>
    </location>
</feature>
<keyword evidence="3 6" id="KW-0812">Transmembrane</keyword>
<evidence type="ECO:0000313" key="10">
    <source>
        <dbReference type="Proteomes" id="UP000596130"/>
    </source>
</evidence>
<feature type="transmembrane region" description="Helical" evidence="6">
    <location>
        <begin position="12"/>
        <end position="35"/>
    </location>
</feature>
<evidence type="ECO:0000313" key="9">
    <source>
        <dbReference type="EMBL" id="QQC93444.1"/>
    </source>
</evidence>
<feature type="transmembrane region" description="Helical" evidence="6">
    <location>
        <begin position="355"/>
        <end position="377"/>
    </location>
</feature>
<evidence type="ECO:0000256" key="5">
    <source>
        <dbReference type="ARBA" id="ARBA00023136"/>
    </source>
</evidence>
<dbReference type="PANTHER" id="PTHR23513:SF6">
    <property type="entry name" value="MAJOR FACILITATOR SUPERFAMILY ASSOCIATED DOMAIN-CONTAINING PROTEIN"/>
    <property type="match status" value="1"/>
</dbReference>
<dbReference type="GO" id="GO:0022857">
    <property type="term" value="F:transmembrane transporter activity"/>
    <property type="evidence" value="ECO:0007669"/>
    <property type="project" value="InterPro"/>
</dbReference>
<feature type="domain" description="Major facilitator superfamily (MFS) profile" evidence="7">
    <location>
        <begin position="222"/>
        <end position="423"/>
    </location>
</feature>
<evidence type="ECO:0000256" key="1">
    <source>
        <dbReference type="ARBA" id="ARBA00004651"/>
    </source>
</evidence>
<dbReference type="EMBL" id="CP065959">
    <property type="protein sequence ID" value="QQC93444.1"/>
    <property type="molecule type" value="Genomic_DNA"/>
</dbReference>
<dbReference type="InterPro" id="IPR036259">
    <property type="entry name" value="MFS_trans_sf"/>
</dbReference>
<dbReference type="EMBL" id="CP065959">
    <property type="protein sequence ID" value="QQC87059.1"/>
    <property type="molecule type" value="Genomic_DNA"/>
</dbReference>
<evidence type="ECO:0000256" key="4">
    <source>
        <dbReference type="ARBA" id="ARBA00022989"/>
    </source>
</evidence>
<dbReference type="SUPFAM" id="SSF103473">
    <property type="entry name" value="MFS general substrate transporter"/>
    <property type="match status" value="1"/>
</dbReference>
<evidence type="ECO:0000256" key="3">
    <source>
        <dbReference type="ARBA" id="ARBA00022692"/>
    </source>
</evidence>
<evidence type="ECO:0000313" key="8">
    <source>
        <dbReference type="EMBL" id="QQC87059.1"/>
    </source>
</evidence>
<dbReference type="InterPro" id="IPR020846">
    <property type="entry name" value="MFS_dom"/>
</dbReference>
<comment type="subcellular location">
    <subcellularLocation>
        <location evidence="1">Cell membrane</location>
        <topology evidence="1">Multi-pass membrane protein</topology>
    </subcellularLocation>
</comment>
<keyword evidence="4 6" id="KW-1133">Transmembrane helix</keyword>
<feature type="transmembrane region" description="Helical" evidence="6">
    <location>
        <begin position="165"/>
        <end position="189"/>
    </location>
</feature>
<dbReference type="PANTHER" id="PTHR23513">
    <property type="entry name" value="INTEGRAL MEMBRANE EFFLUX PROTEIN-RELATED"/>
    <property type="match status" value="1"/>
</dbReference>
<gene>
    <name evidence="8" type="ORF">I8755_00400</name>
    <name evidence="9" type="ORF">I8755_37800</name>
</gene>
<dbReference type="Proteomes" id="UP000596130">
    <property type="component" value="Chromosome"/>
</dbReference>
<dbReference type="RefSeq" id="WP_198501358.1">
    <property type="nucleotide sequence ID" value="NZ_CP065959.1"/>
</dbReference>
<feature type="transmembrane region" description="Helical" evidence="6">
    <location>
        <begin position="78"/>
        <end position="98"/>
    </location>
</feature>
<evidence type="ECO:0000256" key="2">
    <source>
        <dbReference type="ARBA" id="ARBA00022475"/>
    </source>
</evidence>
<dbReference type="CDD" id="cd06173">
    <property type="entry name" value="MFS_MefA_like"/>
    <property type="match status" value="1"/>
</dbReference>
<feature type="transmembrane region" description="Helical" evidence="6">
    <location>
        <begin position="104"/>
        <end position="128"/>
    </location>
</feature>
<protein>
    <submittedName>
        <fullName evidence="8">MFS transporter</fullName>
    </submittedName>
</protein>
<keyword evidence="5 6" id="KW-0472">Membrane</keyword>
<dbReference type="GO" id="GO:0005886">
    <property type="term" value="C:plasma membrane"/>
    <property type="evidence" value="ECO:0007669"/>
    <property type="project" value="UniProtKB-SubCell"/>
</dbReference>
<evidence type="ECO:0000256" key="6">
    <source>
        <dbReference type="SAM" id="Phobius"/>
    </source>
</evidence>
<feature type="transmembrane region" description="Helical" evidence="6">
    <location>
        <begin position="47"/>
        <end position="69"/>
    </location>
</feature>
<dbReference type="Pfam" id="PF07690">
    <property type="entry name" value="MFS_1"/>
    <property type="match status" value="1"/>
</dbReference>
<accession>A0A7T4PBB1</accession>
<feature type="transmembrane region" description="Helical" evidence="6">
    <location>
        <begin position="288"/>
        <end position="306"/>
    </location>
</feature>
<keyword evidence="2" id="KW-1003">Cell membrane</keyword>
<evidence type="ECO:0000259" key="7">
    <source>
        <dbReference type="PROSITE" id="PS50850"/>
    </source>
</evidence>
<feature type="transmembrane region" description="Helical" evidence="6">
    <location>
        <begin position="312"/>
        <end position="334"/>
    </location>
</feature>